<name>A0A7X4H6I9_9BURK</name>
<keyword evidence="2" id="KW-0812">Transmembrane</keyword>
<keyword evidence="2" id="KW-0472">Membrane</keyword>
<evidence type="ECO:0000256" key="1">
    <source>
        <dbReference type="SAM" id="MobiDB-lite"/>
    </source>
</evidence>
<dbReference type="RefSeq" id="WP_161051967.1">
    <property type="nucleotide sequence ID" value="NZ_WWCR01000034.1"/>
</dbReference>
<comment type="caution">
    <text evidence="3">The sequence shown here is derived from an EMBL/GenBank/DDBJ whole genome shotgun (WGS) entry which is preliminary data.</text>
</comment>
<feature type="compositionally biased region" description="Low complexity" evidence="1">
    <location>
        <begin position="92"/>
        <end position="118"/>
    </location>
</feature>
<dbReference type="EMBL" id="WWCR01000034">
    <property type="protein sequence ID" value="MYM75224.1"/>
    <property type="molecule type" value="Genomic_DNA"/>
</dbReference>
<keyword evidence="2" id="KW-1133">Transmembrane helix</keyword>
<accession>A0A7X4H6I9</accession>
<protein>
    <submittedName>
        <fullName evidence="3">Uncharacterized protein</fullName>
    </submittedName>
</protein>
<reference evidence="3 4" key="1">
    <citation type="submission" date="2019-12" db="EMBL/GenBank/DDBJ databases">
        <title>Novel species isolated from a subtropical stream in China.</title>
        <authorList>
            <person name="Lu H."/>
        </authorList>
    </citation>
    <scope>NUCLEOTIDE SEQUENCE [LARGE SCALE GENOMIC DNA]</scope>
    <source>
        <strain evidence="3 4">FT134W</strain>
    </source>
</reference>
<dbReference type="AlphaFoldDB" id="A0A7X4H6I9"/>
<organism evidence="3 4">
    <name type="scientific">Duganella margarita</name>
    <dbReference type="NCBI Taxonomy" id="2692170"/>
    <lineage>
        <taxon>Bacteria</taxon>
        <taxon>Pseudomonadati</taxon>
        <taxon>Pseudomonadota</taxon>
        <taxon>Betaproteobacteria</taxon>
        <taxon>Burkholderiales</taxon>
        <taxon>Oxalobacteraceae</taxon>
        <taxon>Telluria group</taxon>
        <taxon>Duganella</taxon>
    </lineage>
</organism>
<proteinExistence type="predicted"/>
<evidence type="ECO:0000256" key="2">
    <source>
        <dbReference type="SAM" id="Phobius"/>
    </source>
</evidence>
<feature type="region of interest" description="Disordered" evidence="1">
    <location>
        <begin position="65"/>
        <end position="136"/>
    </location>
</feature>
<gene>
    <name evidence="3" type="ORF">GTP56_23925</name>
</gene>
<dbReference type="Proteomes" id="UP000469734">
    <property type="component" value="Unassembled WGS sequence"/>
</dbReference>
<feature type="transmembrane region" description="Helical" evidence="2">
    <location>
        <begin position="17"/>
        <end position="36"/>
    </location>
</feature>
<sequence>MSATFSFDQPSLRRRPGLVAGIAVSLALHLVLLFGYRLSHAPAHEPPQRSMTVWLQPLKPPQMVARIEPSPRPQPKRDKPDVAKAAPRVRNAPTASTTPQAAEPQPAVAAQTQVQPAESQAITLPPAPDPLHPEQQPKQFDMNAALKTARKVANEKDPARAGLPVAQLDDHPLYPENHETQLQKGVASAKKGDCLQKGAGLGLLAPLVWAFDKHCKF</sequence>
<evidence type="ECO:0000313" key="3">
    <source>
        <dbReference type="EMBL" id="MYM75224.1"/>
    </source>
</evidence>
<evidence type="ECO:0000313" key="4">
    <source>
        <dbReference type="Proteomes" id="UP000469734"/>
    </source>
</evidence>